<feature type="transmembrane region" description="Helical" evidence="1">
    <location>
        <begin position="61"/>
        <end position="81"/>
    </location>
</feature>
<keyword evidence="3" id="KW-1185">Reference proteome</keyword>
<keyword evidence="1" id="KW-0472">Membrane</keyword>
<dbReference type="Gene3D" id="1.20.1070.10">
    <property type="entry name" value="Rhodopsin 7-helix transmembrane proteins"/>
    <property type="match status" value="1"/>
</dbReference>
<reference evidence="2 3" key="1">
    <citation type="submission" date="2024-04" db="EMBL/GenBank/DDBJ databases">
        <authorList>
            <person name="Waldvogel A.-M."/>
            <person name="Schoenle A."/>
        </authorList>
    </citation>
    <scope>NUCLEOTIDE SEQUENCE [LARGE SCALE GENOMIC DNA]</scope>
</reference>
<keyword evidence="1" id="KW-1133">Transmembrane helix</keyword>
<gene>
    <name evidence="2" type="ORF">KC01_LOCUS40928</name>
</gene>
<protein>
    <recommendedName>
        <fullName evidence="4">G-protein coupled receptors family 1 profile domain-containing protein</fullName>
    </recommendedName>
</protein>
<name>A0AAV2MNI9_KNICA</name>
<keyword evidence="1" id="KW-0812">Transmembrane</keyword>
<sequence length="162" mass="18362">MSNSSEPWTGVPLSVDFSRPEHYLLFLFQLLFASCTVLVAGSVAVSILATRALRLQNRFLFMLNTSVCDTLVGLSVFYVGLFDVYEGYPSRNGTFYILNSLMGINILTFMFAQFDRFNSLCTPSLYVWGSPALRQVLVHAVWGRVCLRCNRRIVVKMETVQH</sequence>
<organism evidence="2 3">
    <name type="scientific">Knipowitschia caucasica</name>
    <name type="common">Caucasian dwarf goby</name>
    <name type="synonym">Pomatoschistus caucasicus</name>
    <dbReference type="NCBI Taxonomy" id="637954"/>
    <lineage>
        <taxon>Eukaryota</taxon>
        <taxon>Metazoa</taxon>
        <taxon>Chordata</taxon>
        <taxon>Craniata</taxon>
        <taxon>Vertebrata</taxon>
        <taxon>Euteleostomi</taxon>
        <taxon>Actinopterygii</taxon>
        <taxon>Neopterygii</taxon>
        <taxon>Teleostei</taxon>
        <taxon>Neoteleostei</taxon>
        <taxon>Acanthomorphata</taxon>
        <taxon>Gobiaria</taxon>
        <taxon>Gobiiformes</taxon>
        <taxon>Gobioidei</taxon>
        <taxon>Gobiidae</taxon>
        <taxon>Gobiinae</taxon>
        <taxon>Knipowitschia</taxon>
    </lineage>
</organism>
<dbReference type="Proteomes" id="UP001497482">
    <property type="component" value="Chromosome 9"/>
</dbReference>
<evidence type="ECO:0000313" key="2">
    <source>
        <dbReference type="EMBL" id="CAL1614905.1"/>
    </source>
</evidence>
<feature type="transmembrane region" description="Helical" evidence="1">
    <location>
        <begin position="93"/>
        <end position="112"/>
    </location>
</feature>
<dbReference type="SUPFAM" id="SSF81321">
    <property type="entry name" value="Family A G protein-coupled receptor-like"/>
    <property type="match status" value="1"/>
</dbReference>
<evidence type="ECO:0008006" key="4">
    <source>
        <dbReference type="Google" id="ProtNLM"/>
    </source>
</evidence>
<feature type="transmembrane region" description="Helical" evidence="1">
    <location>
        <begin position="23"/>
        <end position="49"/>
    </location>
</feature>
<accession>A0AAV2MNI9</accession>
<evidence type="ECO:0000313" key="3">
    <source>
        <dbReference type="Proteomes" id="UP001497482"/>
    </source>
</evidence>
<evidence type="ECO:0000256" key="1">
    <source>
        <dbReference type="SAM" id="Phobius"/>
    </source>
</evidence>
<dbReference type="EMBL" id="OZ035831">
    <property type="protein sequence ID" value="CAL1614905.1"/>
    <property type="molecule type" value="Genomic_DNA"/>
</dbReference>
<proteinExistence type="predicted"/>
<dbReference type="AlphaFoldDB" id="A0AAV2MNI9"/>